<protein>
    <recommendedName>
        <fullName evidence="2">RecF/RecN/SMC N-terminal domain-containing protein</fullName>
    </recommendedName>
</protein>
<evidence type="ECO:0000313" key="1">
    <source>
        <dbReference type="EMBL" id="SVB37808.1"/>
    </source>
</evidence>
<accession>A0A382DHF4</accession>
<dbReference type="EMBL" id="UINC01039393">
    <property type="protein sequence ID" value="SVB37808.1"/>
    <property type="molecule type" value="Genomic_DNA"/>
</dbReference>
<organism evidence="1">
    <name type="scientific">marine metagenome</name>
    <dbReference type="NCBI Taxonomy" id="408172"/>
    <lineage>
        <taxon>unclassified sequences</taxon>
        <taxon>metagenomes</taxon>
        <taxon>ecological metagenomes</taxon>
    </lineage>
</organism>
<dbReference type="InterPro" id="IPR027417">
    <property type="entry name" value="P-loop_NTPase"/>
</dbReference>
<feature type="non-terminal residue" evidence="1">
    <location>
        <position position="1"/>
    </location>
</feature>
<sequence>VKKELDGIENKITEYEESINSLPDYEAELKSVESKERKIDSDLLDIANGLGEIRSQIENKEREITDTKLEIKETKKWNKMHKKLGDCYTWLKEFFIPTVAEIEKQVLISIQQNFNETYRKWFRVLIDDPSKESRIDEHFTPIVEQDGYEQNVYYLSGGEITSVSLAYRLTLNMTMRQETESMNSNLLILDEPTDGFSKNQLSKVKDVLREMNSEQIILVSHEAELETYVDNVFHISKSEGYSRVTRMN</sequence>
<dbReference type="Gene3D" id="3.40.50.300">
    <property type="entry name" value="P-loop containing nucleotide triphosphate hydrolases"/>
    <property type="match status" value="1"/>
</dbReference>
<evidence type="ECO:0008006" key="2">
    <source>
        <dbReference type="Google" id="ProtNLM"/>
    </source>
</evidence>
<dbReference type="PANTHER" id="PTHR32114:SF2">
    <property type="entry name" value="ABC TRANSPORTER ABCH.3"/>
    <property type="match status" value="1"/>
</dbReference>
<name>A0A382DHF4_9ZZZZ</name>
<dbReference type="AlphaFoldDB" id="A0A382DHF4"/>
<dbReference type="PANTHER" id="PTHR32114">
    <property type="entry name" value="ABC TRANSPORTER ABCH.3"/>
    <property type="match status" value="1"/>
</dbReference>
<gene>
    <name evidence="1" type="ORF">METZ01_LOCUS190662</name>
</gene>
<dbReference type="SUPFAM" id="SSF52540">
    <property type="entry name" value="P-loop containing nucleoside triphosphate hydrolases"/>
    <property type="match status" value="1"/>
</dbReference>
<reference evidence="1" key="1">
    <citation type="submission" date="2018-05" db="EMBL/GenBank/DDBJ databases">
        <authorList>
            <person name="Lanie J.A."/>
            <person name="Ng W.-L."/>
            <person name="Kazmierczak K.M."/>
            <person name="Andrzejewski T.M."/>
            <person name="Davidsen T.M."/>
            <person name="Wayne K.J."/>
            <person name="Tettelin H."/>
            <person name="Glass J.I."/>
            <person name="Rusch D."/>
            <person name="Podicherti R."/>
            <person name="Tsui H.-C.T."/>
            <person name="Winkler M.E."/>
        </authorList>
    </citation>
    <scope>NUCLEOTIDE SEQUENCE</scope>
</reference>
<proteinExistence type="predicted"/>